<dbReference type="NCBIfam" id="NF033542">
    <property type="entry name" value="transpos_IS110"/>
    <property type="match status" value="1"/>
</dbReference>
<evidence type="ECO:0000313" key="4">
    <source>
        <dbReference type="EMBL" id="MDQ8209745.1"/>
    </source>
</evidence>
<sequence length="336" mass="37155">MTDKTGNILCEKTVANNKERLSKFAHEHRGALFAIEVGTHSPWISRLLESSGCSCLVANARKLRAIYQNDRKCDEYDARMLAKLARVDPELLSPIQHGSEARQLHRLSITLRDSLVRQRVNIISTIRFSLKSLGVRISGCSTPYFAGRCRAELEGMPLLETLEASLDAIEGLNSQIKALDKQIAKTAAEHYPETKLLEQIGGVGPITSLSFVLAIGQPERFEDPRNVGAYFGLVPRRDQSGQSDRQLPISKAGNREMRRLLVQCAQYIMGSFGPDCDLRSYGLNLAAKGGRSAKRKAVIAVARKLAVLMLMLWKTGQPYDPLRNVPSPSPLSKETA</sequence>
<protein>
    <submittedName>
        <fullName evidence="4">IS110 family transposase</fullName>
    </submittedName>
</protein>
<feature type="coiled-coil region" evidence="1">
    <location>
        <begin position="162"/>
        <end position="189"/>
    </location>
</feature>
<dbReference type="Proteomes" id="UP001225316">
    <property type="component" value="Unassembled WGS sequence"/>
</dbReference>
<dbReference type="PANTHER" id="PTHR33055:SF3">
    <property type="entry name" value="PUTATIVE TRANSPOSASE FOR IS117-RELATED"/>
    <property type="match status" value="1"/>
</dbReference>
<comment type="caution">
    <text evidence="4">The sequence shown here is derived from an EMBL/GenBank/DDBJ whole genome shotgun (WGS) entry which is preliminary data.</text>
</comment>
<proteinExistence type="predicted"/>
<keyword evidence="5" id="KW-1185">Reference proteome</keyword>
<accession>A0ABU1B008</accession>
<dbReference type="EMBL" id="JARXHW010000141">
    <property type="protein sequence ID" value="MDQ8209745.1"/>
    <property type="molecule type" value="Genomic_DNA"/>
</dbReference>
<reference evidence="4 5" key="1">
    <citation type="submission" date="2023-04" db="EMBL/GenBank/DDBJ databases">
        <title>A novel bacteria isolated from coastal sediment.</title>
        <authorList>
            <person name="Liu X.-J."/>
            <person name="Du Z.-J."/>
        </authorList>
    </citation>
    <scope>NUCLEOTIDE SEQUENCE [LARGE SCALE GENOMIC DNA]</scope>
    <source>
        <strain evidence="4 5">SDUM461003</strain>
    </source>
</reference>
<evidence type="ECO:0000259" key="2">
    <source>
        <dbReference type="Pfam" id="PF01548"/>
    </source>
</evidence>
<organism evidence="4 5">
    <name type="scientific">Thalassobacterium maritimum</name>
    <dbReference type="NCBI Taxonomy" id="3041265"/>
    <lineage>
        <taxon>Bacteria</taxon>
        <taxon>Pseudomonadati</taxon>
        <taxon>Verrucomicrobiota</taxon>
        <taxon>Opitutia</taxon>
        <taxon>Puniceicoccales</taxon>
        <taxon>Coraliomargaritaceae</taxon>
        <taxon>Thalassobacterium</taxon>
    </lineage>
</organism>
<dbReference type="RefSeq" id="WP_308952663.1">
    <property type="nucleotide sequence ID" value="NZ_JARXHW010000141.1"/>
</dbReference>
<name>A0ABU1B008_9BACT</name>
<evidence type="ECO:0000313" key="5">
    <source>
        <dbReference type="Proteomes" id="UP001225316"/>
    </source>
</evidence>
<gene>
    <name evidence="4" type="ORF">QEH52_19660</name>
</gene>
<dbReference type="Pfam" id="PF02371">
    <property type="entry name" value="Transposase_20"/>
    <property type="match status" value="1"/>
</dbReference>
<evidence type="ECO:0000256" key="1">
    <source>
        <dbReference type="SAM" id="Coils"/>
    </source>
</evidence>
<dbReference type="Pfam" id="PF01548">
    <property type="entry name" value="DEDD_Tnp_IS110"/>
    <property type="match status" value="1"/>
</dbReference>
<feature type="domain" description="Transposase IS110-like N-terminal" evidence="2">
    <location>
        <begin position="2"/>
        <end position="131"/>
    </location>
</feature>
<dbReference type="InterPro" id="IPR002525">
    <property type="entry name" value="Transp_IS110-like_N"/>
</dbReference>
<keyword evidence="1" id="KW-0175">Coiled coil</keyword>
<dbReference type="PANTHER" id="PTHR33055">
    <property type="entry name" value="TRANSPOSASE FOR INSERTION SEQUENCE ELEMENT IS1111A"/>
    <property type="match status" value="1"/>
</dbReference>
<feature type="domain" description="Transposase IS116/IS110/IS902 C-terminal" evidence="3">
    <location>
        <begin position="195"/>
        <end position="273"/>
    </location>
</feature>
<dbReference type="InterPro" id="IPR047650">
    <property type="entry name" value="Transpos_IS110"/>
</dbReference>
<dbReference type="InterPro" id="IPR003346">
    <property type="entry name" value="Transposase_20"/>
</dbReference>
<evidence type="ECO:0000259" key="3">
    <source>
        <dbReference type="Pfam" id="PF02371"/>
    </source>
</evidence>